<dbReference type="InterPro" id="IPR027417">
    <property type="entry name" value="P-loop_NTPase"/>
</dbReference>
<reference evidence="6" key="1">
    <citation type="submission" date="2017-11" db="EMBL/GenBank/DDBJ databases">
        <authorList>
            <person name="Watanabe M."/>
            <person name="Kojima H."/>
        </authorList>
    </citation>
    <scope>NUCLEOTIDE SEQUENCE [LARGE SCALE GENOMIC DNA]</scope>
    <source>
        <strain evidence="6">Tokyo 01</strain>
    </source>
</reference>
<proteinExistence type="predicted"/>
<dbReference type="GO" id="GO:0005524">
    <property type="term" value="F:ATP binding"/>
    <property type="evidence" value="ECO:0007669"/>
    <property type="project" value="UniProtKB-KW"/>
</dbReference>
<feature type="domain" description="ABC transporter" evidence="4">
    <location>
        <begin position="3"/>
        <end position="218"/>
    </location>
</feature>
<dbReference type="AlphaFoldDB" id="A0A401FWE8"/>
<dbReference type="Gene3D" id="3.40.50.300">
    <property type="entry name" value="P-loop containing nucleotide triphosphate hydrolases"/>
    <property type="match status" value="1"/>
</dbReference>
<reference evidence="6" key="2">
    <citation type="submission" date="2019-01" db="EMBL/GenBank/DDBJ databases">
        <title>Genome sequence of Desulfonema ishimotonii strain Tokyo 01.</title>
        <authorList>
            <person name="Fukui M."/>
        </authorList>
    </citation>
    <scope>NUCLEOTIDE SEQUENCE [LARGE SCALE GENOMIC DNA]</scope>
    <source>
        <strain evidence="6">Tokyo 01</strain>
    </source>
</reference>
<dbReference type="SMART" id="SM00382">
    <property type="entry name" value="AAA"/>
    <property type="match status" value="1"/>
</dbReference>
<protein>
    <submittedName>
        <fullName evidence="5">Nitrate ABC transporter ATP-binding protein</fullName>
    </submittedName>
</protein>
<dbReference type="PROSITE" id="PS00211">
    <property type="entry name" value="ABC_TRANSPORTER_1"/>
    <property type="match status" value="1"/>
</dbReference>
<gene>
    <name evidence="5" type="ORF">DENIS_2233</name>
</gene>
<dbReference type="InterPro" id="IPR003593">
    <property type="entry name" value="AAA+_ATPase"/>
</dbReference>
<evidence type="ECO:0000256" key="3">
    <source>
        <dbReference type="ARBA" id="ARBA00022840"/>
    </source>
</evidence>
<sequence>MHLSCQNISFRYPNAENSVFSNLTLEVTEPGFNALFGPSGVGKTSFARMIAGDIKDHTGEIRMTGIDRIAYTYNLERLPGWSAVGRHLEKNIPESRKERMAELIEIFGIRDCMDQRFSQLSLGQKNRVNLIRYLLQDFQLIILDESLANVDELTRERIILRIKEIFPRTFFMYISHNVVEVSKFCKEILVFRGAHKRPQTVMVRGQDLKTGQTLDKKAFELTMLEIMNAS</sequence>
<keyword evidence="3 5" id="KW-0067">ATP-binding</keyword>
<dbReference type="PROSITE" id="PS50893">
    <property type="entry name" value="ABC_TRANSPORTER_2"/>
    <property type="match status" value="1"/>
</dbReference>
<comment type="caution">
    <text evidence="5">The sequence shown here is derived from an EMBL/GenBank/DDBJ whole genome shotgun (WGS) entry which is preliminary data.</text>
</comment>
<dbReference type="InterPro" id="IPR017871">
    <property type="entry name" value="ABC_transporter-like_CS"/>
</dbReference>
<evidence type="ECO:0000313" key="6">
    <source>
        <dbReference type="Proteomes" id="UP000288096"/>
    </source>
</evidence>
<name>A0A401FWE8_9BACT</name>
<dbReference type="SUPFAM" id="SSF52540">
    <property type="entry name" value="P-loop containing nucleoside triphosphate hydrolases"/>
    <property type="match status" value="1"/>
</dbReference>
<dbReference type="Proteomes" id="UP000288096">
    <property type="component" value="Unassembled WGS sequence"/>
</dbReference>
<evidence type="ECO:0000313" key="5">
    <source>
        <dbReference type="EMBL" id="GBC61273.1"/>
    </source>
</evidence>
<dbReference type="PANTHER" id="PTHR42788">
    <property type="entry name" value="TAURINE IMPORT ATP-BINDING PROTEIN-RELATED"/>
    <property type="match status" value="1"/>
</dbReference>
<evidence type="ECO:0000259" key="4">
    <source>
        <dbReference type="PROSITE" id="PS50893"/>
    </source>
</evidence>
<dbReference type="PANTHER" id="PTHR42788:SF13">
    <property type="entry name" value="ALIPHATIC SULFONATES IMPORT ATP-BINDING PROTEIN SSUB"/>
    <property type="match status" value="1"/>
</dbReference>
<dbReference type="OrthoDB" id="5415124at2"/>
<dbReference type="InterPro" id="IPR003439">
    <property type="entry name" value="ABC_transporter-like_ATP-bd"/>
</dbReference>
<dbReference type="InterPro" id="IPR050166">
    <property type="entry name" value="ABC_transporter_ATP-bind"/>
</dbReference>
<keyword evidence="1" id="KW-0813">Transport</keyword>
<evidence type="ECO:0000256" key="1">
    <source>
        <dbReference type="ARBA" id="ARBA00022448"/>
    </source>
</evidence>
<accession>A0A401FWE8</accession>
<dbReference type="EMBL" id="BEXT01000001">
    <property type="protein sequence ID" value="GBC61273.1"/>
    <property type="molecule type" value="Genomic_DNA"/>
</dbReference>
<organism evidence="5 6">
    <name type="scientific">Desulfonema ishimotonii</name>
    <dbReference type="NCBI Taxonomy" id="45657"/>
    <lineage>
        <taxon>Bacteria</taxon>
        <taxon>Pseudomonadati</taxon>
        <taxon>Thermodesulfobacteriota</taxon>
        <taxon>Desulfobacteria</taxon>
        <taxon>Desulfobacterales</taxon>
        <taxon>Desulfococcaceae</taxon>
        <taxon>Desulfonema</taxon>
    </lineage>
</organism>
<dbReference type="Pfam" id="PF00005">
    <property type="entry name" value="ABC_tran"/>
    <property type="match status" value="1"/>
</dbReference>
<dbReference type="GO" id="GO:0016887">
    <property type="term" value="F:ATP hydrolysis activity"/>
    <property type="evidence" value="ECO:0007669"/>
    <property type="project" value="InterPro"/>
</dbReference>
<keyword evidence="2" id="KW-0547">Nucleotide-binding</keyword>
<evidence type="ECO:0000256" key="2">
    <source>
        <dbReference type="ARBA" id="ARBA00022741"/>
    </source>
</evidence>
<keyword evidence="6" id="KW-1185">Reference proteome</keyword>